<evidence type="ECO:0000313" key="3">
    <source>
        <dbReference type="EMBL" id="EOR04939.1"/>
    </source>
</evidence>
<gene>
    <name evidence="3" type="ORF">J056_000297</name>
</gene>
<dbReference type="OrthoDB" id="10258445at2759"/>
<dbReference type="CDD" id="cd20265">
    <property type="entry name" value="Complex1_LYR_ETFRF1_LYRM5"/>
    <property type="match status" value="1"/>
</dbReference>
<dbReference type="EMBL" id="KE007224">
    <property type="protein sequence ID" value="EOR04939.1"/>
    <property type="molecule type" value="Genomic_DNA"/>
</dbReference>
<organism evidence="3 4">
    <name type="scientific">Wallemia ichthyophaga (strain EXF-994 / CBS 113033)</name>
    <dbReference type="NCBI Taxonomy" id="1299270"/>
    <lineage>
        <taxon>Eukaryota</taxon>
        <taxon>Fungi</taxon>
        <taxon>Dikarya</taxon>
        <taxon>Basidiomycota</taxon>
        <taxon>Wallemiomycotina</taxon>
        <taxon>Wallemiomycetes</taxon>
        <taxon>Wallemiales</taxon>
        <taxon>Wallemiaceae</taxon>
        <taxon>Wallemia</taxon>
    </lineage>
</organism>
<dbReference type="KEGG" id="wic:J056_000297"/>
<dbReference type="GO" id="GO:0022904">
    <property type="term" value="P:respiratory electron transport chain"/>
    <property type="evidence" value="ECO:0007669"/>
    <property type="project" value="TreeGrafter"/>
</dbReference>
<dbReference type="HOGENOM" id="CLU_141157_2_1_1"/>
<dbReference type="PANTHER" id="PTHR21024:SF0">
    <property type="entry name" value="ELECTRON TRANSFER FLAVOPROTEIN REGULATORY FACTOR 1"/>
    <property type="match status" value="1"/>
</dbReference>
<dbReference type="InterPro" id="IPR008011">
    <property type="entry name" value="Complex1_LYR_dom"/>
</dbReference>
<accession>R9ARQ9</accession>
<dbReference type="GO" id="GO:0005739">
    <property type="term" value="C:mitochondrion"/>
    <property type="evidence" value="ECO:0007669"/>
    <property type="project" value="TreeGrafter"/>
</dbReference>
<dbReference type="STRING" id="1299270.R9ARQ9"/>
<dbReference type="InterPro" id="IPR052000">
    <property type="entry name" value="ETFRF1"/>
</dbReference>
<dbReference type="PANTHER" id="PTHR21024">
    <property type="entry name" value="GROWTH HORMONE-INDUCIBLE SOLUBLE PROTEIN-RELATED"/>
    <property type="match status" value="1"/>
</dbReference>
<sequence length="84" mass="10321">MTNQNQRHAAIRLYKELHRIGRDYPNPRYEFHHKLRGMFEKNRHLTDPQQISDKLKFLEYIKKETLSLISLAKYREMKRRYGSS</sequence>
<dbReference type="GO" id="GO:0090324">
    <property type="term" value="P:negative regulation of oxidative phosphorylation"/>
    <property type="evidence" value="ECO:0007669"/>
    <property type="project" value="InterPro"/>
</dbReference>
<dbReference type="OMA" id="RGEYMAR"/>
<proteinExistence type="inferred from homology"/>
<evidence type="ECO:0000256" key="1">
    <source>
        <dbReference type="ARBA" id="ARBA00009508"/>
    </source>
</evidence>
<name>R9ARQ9_WALI9</name>
<keyword evidence="4" id="KW-1185">Reference proteome</keyword>
<dbReference type="InterPro" id="IPR045296">
    <property type="entry name" value="Complex1_LYR_ETFRF1_LYRM5"/>
</dbReference>
<evidence type="ECO:0000313" key="4">
    <source>
        <dbReference type="Proteomes" id="UP000014064"/>
    </source>
</evidence>
<comment type="similarity">
    <text evidence="1">Belongs to the complex I LYR family.</text>
</comment>
<dbReference type="AlphaFoldDB" id="R9ARQ9"/>
<dbReference type="eggNOG" id="ENOG502S4S4">
    <property type="taxonomic scope" value="Eukaryota"/>
</dbReference>
<dbReference type="Pfam" id="PF05347">
    <property type="entry name" value="Complex1_LYR"/>
    <property type="match status" value="1"/>
</dbReference>
<dbReference type="Proteomes" id="UP000014064">
    <property type="component" value="Unassembled WGS sequence"/>
</dbReference>
<dbReference type="GeneID" id="20373249"/>
<feature type="domain" description="Complex 1 LYR protein" evidence="2">
    <location>
        <begin position="9"/>
        <end position="56"/>
    </location>
</feature>
<dbReference type="RefSeq" id="XP_009265970.1">
    <property type="nucleotide sequence ID" value="XM_009267695.1"/>
</dbReference>
<protein>
    <submittedName>
        <fullName evidence="3">LYR motif-containing protein 5A</fullName>
    </submittedName>
</protein>
<reference evidence="4" key="1">
    <citation type="journal article" date="2013" name="BMC Genomics">
        <title>Genome and transcriptome sequencing of the halophilic fungus Wallemia ichthyophaga: haloadaptations present and absent.</title>
        <authorList>
            <person name="Zajc J."/>
            <person name="Liu Y."/>
            <person name="Dai W."/>
            <person name="Yang Z."/>
            <person name="Hu J."/>
            <person name="Gostincar C."/>
            <person name="Gunde-Cimerman N."/>
        </authorList>
    </citation>
    <scope>NUCLEOTIDE SEQUENCE [LARGE SCALE GENOMIC DNA]</scope>
    <source>
        <strain evidence="4">EXF-994 / CBS 113033</strain>
    </source>
</reference>
<evidence type="ECO:0000259" key="2">
    <source>
        <dbReference type="Pfam" id="PF05347"/>
    </source>
</evidence>